<dbReference type="RefSeq" id="WP_021330604.1">
    <property type="nucleotide sequence ID" value="NZ_AUZJ01000043.1"/>
</dbReference>
<dbReference type="PATRIC" id="fig|1125725.3.peg.1681"/>
<feature type="transmembrane region" description="Helical" evidence="11">
    <location>
        <begin position="100"/>
        <end position="117"/>
    </location>
</feature>
<evidence type="ECO:0000313" key="16">
    <source>
        <dbReference type="Proteomes" id="UP000016412"/>
    </source>
</evidence>
<feature type="domain" description="CBS" evidence="12">
    <location>
        <begin position="215"/>
        <end position="274"/>
    </location>
</feature>
<organism evidence="14 16">
    <name type="scientific">Treponema socranskii subsp. socranskii VPI DR56BR1116 = ATCC 35536</name>
    <dbReference type="NCBI Taxonomy" id="1125725"/>
    <lineage>
        <taxon>Bacteria</taxon>
        <taxon>Pseudomonadati</taxon>
        <taxon>Spirochaetota</taxon>
        <taxon>Spirochaetia</taxon>
        <taxon>Spirochaetales</taxon>
        <taxon>Treponemataceae</taxon>
        <taxon>Treponema</taxon>
    </lineage>
</organism>
<dbReference type="Pfam" id="PF03471">
    <property type="entry name" value="CorC_HlyC"/>
    <property type="match status" value="1"/>
</dbReference>
<dbReference type="PANTHER" id="PTHR22777">
    <property type="entry name" value="HEMOLYSIN-RELATED"/>
    <property type="match status" value="1"/>
</dbReference>
<dbReference type="AlphaFoldDB" id="U1GQF5"/>
<evidence type="ECO:0000313" key="15">
    <source>
        <dbReference type="EMBL" id="ERK04141.1"/>
    </source>
</evidence>
<comment type="subcellular location">
    <subcellularLocation>
        <location evidence="1">Cell membrane</location>
        <topology evidence="1">Multi-pass membrane protein</topology>
    </subcellularLocation>
</comment>
<proteinExistence type="inferred from homology"/>
<feature type="transmembrane region" description="Helical" evidence="11">
    <location>
        <begin position="12"/>
        <end position="39"/>
    </location>
</feature>
<dbReference type="Pfam" id="PF01595">
    <property type="entry name" value="CNNM"/>
    <property type="match status" value="1"/>
</dbReference>
<dbReference type="PROSITE" id="PS51846">
    <property type="entry name" value="CNNM"/>
    <property type="match status" value="1"/>
</dbReference>
<name>U1GQF5_TRESO</name>
<dbReference type="GO" id="GO:0005886">
    <property type="term" value="C:plasma membrane"/>
    <property type="evidence" value="ECO:0007669"/>
    <property type="project" value="UniProtKB-SubCell"/>
</dbReference>
<feature type="transmembrane region" description="Helical" evidence="11">
    <location>
        <begin position="137"/>
        <end position="163"/>
    </location>
</feature>
<sequence length="431" mass="47577">MENKPPDNPATVVLLIAAAAVLITLSALFSISESSFLGMNKLRLRIKRKNGDRSALRAAKLLEKKDVLINSLLVANDLVNILLSAILTAAAIALFGKNGVGIATFTTTVLLLIFGEITPKAVSTRHPDVFAYALSKFVSVTVFIFKPISIAFTAAAHVILHLFGVSTKKPDRSYTEEEIKTFIAVGAESGALEKDENAIMNRVFKFTDLEAQDIMIPRTKIVAVSDKASWRDIIEKAERSRFSRFPVYRKDIDDIVGVLYIKDLLAYKEKADAFSVRTVMHEPIFILGTKKMSSVQEMLRENRQSLAIVVDEYSGTDGIITQSDIAREIFGITDSNASGRGHLPPVKIEDTSDFVTGGDMLLSEARELLHVPFASDINETLGGWITERLGDMPRAGDCIEYEGLRFTVLSIKDRRINKIHVKRLSGDDGEE</sequence>
<evidence type="ECO:0000256" key="7">
    <source>
        <dbReference type="ARBA" id="ARBA00023122"/>
    </source>
</evidence>
<evidence type="ECO:0000256" key="11">
    <source>
        <dbReference type="SAM" id="Phobius"/>
    </source>
</evidence>
<dbReference type="Gene3D" id="3.10.580.10">
    <property type="entry name" value="CBS-domain"/>
    <property type="match status" value="1"/>
</dbReference>
<keyword evidence="4 10" id="KW-0812">Transmembrane</keyword>
<dbReference type="SMART" id="SM01091">
    <property type="entry name" value="CorC_HlyC"/>
    <property type="match status" value="1"/>
</dbReference>
<feature type="domain" description="CBS" evidence="12">
    <location>
        <begin position="279"/>
        <end position="338"/>
    </location>
</feature>
<keyword evidence="5" id="KW-0677">Repeat</keyword>
<evidence type="ECO:0000256" key="5">
    <source>
        <dbReference type="ARBA" id="ARBA00022737"/>
    </source>
</evidence>
<dbReference type="SUPFAM" id="SSF56176">
    <property type="entry name" value="FAD-binding/transporter-associated domain-like"/>
    <property type="match status" value="1"/>
</dbReference>
<dbReference type="Proteomes" id="UP000016412">
    <property type="component" value="Unassembled WGS sequence"/>
</dbReference>
<evidence type="ECO:0000256" key="6">
    <source>
        <dbReference type="ARBA" id="ARBA00022989"/>
    </source>
</evidence>
<dbReference type="Pfam" id="PF00571">
    <property type="entry name" value="CBS"/>
    <property type="match status" value="2"/>
</dbReference>
<dbReference type="GO" id="GO:0050660">
    <property type="term" value="F:flavin adenine dinucleotide binding"/>
    <property type="evidence" value="ECO:0007669"/>
    <property type="project" value="InterPro"/>
</dbReference>
<feature type="transmembrane region" description="Helical" evidence="11">
    <location>
        <begin position="67"/>
        <end position="94"/>
    </location>
</feature>
<keyword evidence="7 9" id="KW-0129">CBS domain</keyword>
<evidence type="ECO:0000259" key="13">
    <source>
        <dbReference type="PROSITE" id="PS51846"/>
    </source>
</evidence>
<dbReference type="InterPro" id="IPR000644">
    <property type="entry name" value="CBS_dom"/>
</dbReference>
<reference evidence="16 17" key="1">
    <citation type="submission" date="2013-08" db="EMBL/GenBank/DDBJ databases">
        <authorList>
            <person name="Durkin A.S."/>
            <person name="Haft D.R."/>
            <person name="McCorrison J."/>
            <person name="Torralba M."/>
            <person name="Gillis M."/>
            <person name="Haft D.H."/>
            <person name="Methe B."/>
            <person name="Sutton G."/>
            <person name="Nelson K.E."/>
        </authorList>
    </citation>
    <scope>NUCLEOTIDE SEQUENCE [LARGE SCALE GENOMIC DNA]</scope>
    <source>
        <strain evidence="15 17">ATCC 35536</strain>
        <strain evidence="14 16">VPI DR56BR1116</strain>
    </source>
</reference>
<keyword evidence="17" id="KW-1185">Reference proteome</keyword>
<dbReference type="InterPro" id="IPR016169">
    <property type="entry name" value="FAD-bd_PCMH_sub2"/>
</dbReference>
<dbReference type="PROSITE" id="PS51371">
    <property type="entry name" value="CBS"/>
    <property type="match status" value="2"/>
</dbReference>
<dbReference type="InterPro" id="IPR005170">
    <property type="entry name" value="Transptr-assoc_dom"/>
</dbReference>
<dbReference type="InterPro" id="IPR036318">
    <property type="entry name" value="FAD-bd_PCMH-like_sf"/>
</dbReference>
<dbReference type="EMBL" id="AUZJ01000043">
    <property type="protein sequence ID" value="ERF60205.1"/>
    <property type="molecule type" value="Genomic_DNA"/>
</dbReference>
<dbReference type="InterPro" id="IPR046342">
    <property type="entry name" value="CBS_dom_sf"/>
</dbReference>
<accession>U1GQF5</accession>
<evidence type="ECO:0000313" key="14">
    <source>
        <dbReference type="EMBL" id="ERF60205.1"/>
    </source>
</evidence>
<feature type="domain" description="CNNM transmembrane" evidence="13">
    <location>
        <begin position="8"/>
        <end position="196"/>
    </location>
</feature>
<dbReference type="SUPFAM" id="SSF54631">
    <property type="entry name" value="CBS-domain pair"/>
    <property type="match status" value="1"/>
</dbReference>
<evidence type="ECO:0000256" key="9">
    <source>
        <dbReference type="PROSITE-ProRule" id="PRU00703"/>
    </source>
</evidence>
<dbReference type="EMBL" id="AVQI01000028">
    <property type="protein sequence ID" value="ERK04141.1"/>
    <property type="molecule type" value="Genomic_DNA"/>
</dbReference>
<dbReference type="OrthoDB" id="9798188at2"/>
<gene>
    <name evidence="15" type="ORF">HMPREF0860_1513</name>
    <name evidence="14" type="ORF">HMPREF1325_2509</name>
</gene>
<dbReference type="CDD" id="cd04590">
    <property type="entry name" value="CBS_pair_CorC_HlyC_assoc"/>
    <property type="match status" value="1"/>
</dbReference>
<evidence type="ECO:0000313" key="17">
    <source>
        <dbReference type="Proteomes" id="UP000016646"/>
    </source>
</evidence>
<evidence type="ECO:0000259" key="12">
    <source>
        <dbReference type="PROSITE" id="PS51371"/>
    </source>
</evidence>
<keyword evidence="8 10" id="KW-0472">Membrane</keyword>
<comment type="similarity">
    <text evidence="2">Belongs to the UPF0053 family.</text>
</comment>
<evidence type="ECO:0000256" key="4">
    <source>
        <dbReference type="ARBA" id="ARBA00022692"/>
    </source>
</evidence>
<dbReference type="eggNOG" id="COG1253">
    <property type="taxonomic scope" value="Bacteria"/>
</dbReference>
<dbReference type="STRING" id="1125725.HMPREF1325_2509"/>
<keyword evidence="3" id="KW-1003">Cell membrane</keyword>
<evidence type="ECO:0000256" key="10">
    <source>
        <dbReference type="PROSITE-ProRule" id="PRU01193"/>
    </source>
</evidence>
<evidence type="ECO:0000256" key="1">
    <source>
        <dbReference type="ARBA" id="ARBA00004651"/>
    </source>
</evidence>
<dbReference type="InterPro" id="IPR044751">
    <property type="entry name" value="Ion_transp-like_CBS"/>
</dbReference>
<dbReference type="Proteomes" id="UP000016646">
    <property type="component" value="Unassembled WGS sequence"/>
</dbReference>
<dbReference type="Gene3D" id="3.30.465.10">
    <property type="match status" value="1"/>
</dbReference>
<dbReference type="InterPro" id="IPR002550">
    <property type="entry name" value="CNNM"/>
</dbReference>
<evidence type="ECO:0000256" key="8">
    <source>
        <dbReference type="ARBA" id="ARBA00023136"/>
    </source>
</evidence>
<dbReference type="PANTHER" id="PTHR22777:SF32">
    <property type="entry name" value="UPF0053 INNER MEMBRANE PROTEIN YFJD"/>
    <property type="match status" value="1"/>
</dbReference>
<evidence type="ECO:0000256" key="3">
    <source>
        <dbReference type="ARBA" id="ARBA00022475"/>
    </source>
</evidence>
<comment type="caution">
    <text evidence="14">The sequence shown here is derived from an EMBL/GenBank/DDBJ whole genome shotgun (WGS) entry which is preliminary data.</text>
</comment>
<evidence type="ECO:0000256" key="2">
    <source>
        <dbReference type="ARBA" id="ARBA00006337"/>
    </source>
</evidence>
<keyword evidence="6 10" id="KW-1133">Transmembrane helix</keyword>
<protein>
    <submittedName>
        <fullName evidence="14">Membrane protein, PF01595 family</fullName>
    </submittedName>
</protein>